<keyword evidence="2 4" id="KW-0378">Hydrolase</keyword>
<organism evidence="5 6">
    <name type="scientific">Emergomyces pasteurianus Ep9510</name>
    <dbReference type="NCBI Taxonomy" id="1447872"/>
    <lineage>
        <taxon>Eukaryota</taxon>
        <taxon>Fungi</taxon>
        <taxon>Dikarya</taxon>
        <taxon>Ascomycota</taxon>
        <taxon>Pezizomycotina</taxon>
        <taxon>Eurotiomycetes</taxon>
        <taxon>Eurotiomycetidae</taxon>
        <taxon>Onygenales</taxon>
        <taxon>Ajellomycetaceae</taxon>
        <taxon>Emergomyces</taxon>
    </lineage>
</organism>
<evidence type="ECO:0000313" key="6">
    <source>
        <dbReference type="Proteomes" id="UP000182235"/>
    </source>
</evidence>
<keyword evidence="6" id="KW-1185">Reference proteome</keyword>
<evidence type="ECO:0000256" key="3">
    <source>
        <dbReference type="ARBA" id="ARBA00023295"/>
    </source>
</evidence>
<dbReference type="GO" id="GO:0004553">
    <property type="term" value="F:hydrolase activity, hydrolyzing O-glycosyl compounds"/>
    <property type="evidence" value="ECO:0007669"/>
    <property type="project" value="InterPro"/>
</dbReference>
<dbReference type="STRING" id="1447872.A0A1J9QNJ0"/>
<evidence type="ECO:0000256" key="4">
    <source>
        <dbReference type="RuleBase" id="RU361187"/>
    </source>
</evidence>
<evidence type="ECO:0000256" key="1">
    <source>
        <dbReference type="ARBA" id="ARBA00009865"/>
    </source>
</evidence>
<dbReference type="PANTHER" id="PTHR42812">
    <property type="entry name" value="BETA-XYLOSIDASE"/>
    <property type="match status" value="1"/>
</dbReference>
<comment type="similarity">
    <text evidence="1 4">Belongs to the glycosyl hydrolase 43 family.</text>
</comment>
<dbReference type="InterPro" id="IPR023296">
    <property type="entry name" value="Glyco_hydro_beta-prop_sf"/>
</dbReference>
<dbReference type="Gene3D" id="2.115.10.20">
    <property type="entry name" value="Glycosyl hydrolase domain, family 43"/>
    <property type="match status" value="1"/>
</dbReference>
<dbReference type="Pfam" id="PF04616">
    <property type="entry name" value="Glyco_hydro_43"/>
    <property type="match status" value="1"/>
</dbReference>
<name>A0A1J9QNJ0_9EURO</name>
<comment type="caution">
    <text evidence="5">The sequence shown here is derived from an EMBL/GenBank/DDBJ whole genome shotgun (WGS) entry which is preliminary data.</text>
</comment>
<dbReference type="VEuPathDB" id="FungiDB:AJ78_02502"/>
<dbReference type="PANTHER" id="PTHR42812:SF5">
    <property type="entry name" value="ENDO-ARABINASE"/>
    <property type="match status" value="1"/>
</dbReference>
<evidence type="ECO:0000313" key="5">
    <source>
        <dbReference type="EMBL" id="OJD17428.1"/>
    </source>
</evidence>
<accession>A0A1J9QNJ0</accession>
<evidence type="ECO:0000256" key="2">
    <source>
        <dbReference type="ARBA" id="ARBA00022801"/>
    </source>
</evidence>
<dbReference type="EMBL" id="LGRN01000068">
    <property type="protein sequence ID" value="OJD17428.1"/>
    <property type="molecule type" value="Genomic_DNA"/>
</dbReference>
<dbReference type="CDD" id="cd08999">
    <property type="entry name" value="GH43_ABN-like"/>
    <property type="match status" value="1"/>
</dbReference>
<dbReference type="SUPFAM" id="SSF75005">
    <property type="entry name" value="Arabinanase/levansucrase/invertase"/>
    <property type="match status" value="1"/>
</dbReference>
<proteinExistence type="inferred from homology"/>
<keyword evidence="3 4" id="KW-0326">Glycosidase</keyword>
<dbReference type="Proteomes" id="UP000182235">
    <property type="component" value="Unassembled WGS sequence"/>
</dbReference>
<dbReference type="AlphaFoldDB" id="A0A1J9QNJ0"/>
<dbReference type="OrthoDB" id="3879658at2759"/>
<reference evidence="5 6" key="1">
    <citation type="submission" date="2015-07" db="EMBL/GenBank/DDBJ databases">
        <title>Emmonsia species relationships and genome sequence.</title>
        <authorList>
            <consortium name="The Broad Institute Genomics Platform"/>
            <person name="Cuomo C.A."/>
            <person name="Munoz J.F."/>
            <person name="Imamovic A."/>
            <person name="Priest M.E."/>
            <person name="Young S."/>
            <person name="Clay O.K."/>
            <person name="McEwen J.G."/>
        </authorList>
    </citation>
    <scope>NUCLEOTIDE SEQUENCE [LARGE SCALE GENOMIC DNA]</scope>
    <source>
        <strain evidence="5 6">UAMH 9510</strain>
    </source>
</reference>
<sequence length="257" mass="27810">MPSQPRFDVTGPHQVIPNDFPDPGIPKVGADWDAFVLNTDALASLGPWETPLGLWAPDFIVRDDGQLALYYSGRPKESPCHHCVVAAIAEGQDPAGPYHPLKDPFACHMGMGGSIDSAGFLDKGANRWVLYKEDGNSMGNRGCLREQHSTNSSDARPLTESGSLVLSEEGVYFLFYSSHCWTTPEYDGRYATSRLVTGPHVKAAEPLIKSGDNGLKAPGGATNADDGERVLFHANRPAGRCTYAARLEILEQTARIV</sequence>
<gene>
    <name evidence="5" type="ORF">AJ78_02502</name>
</gene>
<dbReference type="GO" id="GO:0005975">
    <property type="term" value="P:carbohydrate metabolic process"/>
    <property type="evidence" value="ECO:0007669"/>
    <property type="project" value="InterPro"/>
</dbReference>
<dbReference type="InterPro" id="IPR006710">
    <property type="entry name" value="Glyco_hydro_43"/>
</dbReference>
<protein>
    <submittedName>
        <fullName evidence="5">Uncharacterized protein</fullName>
    </submittedName>
</protein>
<dbReference type="InterPro" id="IPR051795">
    <property type="entry name" value="Glycosyl_Hydrlase_43"/>
</dbReference>